<dbReference type="EMBL" id="KV875096">
    <property type="protein sequence ID" value="OIW30884.1"/>
    <property type="molecule type" value="Genomic_DNA"/>
</dbReference>
<feature type="region of interest" description="Disordered" evidence="1">
    <location>
        <begin position="67"/>
        <end position="112"/>
    </location>
</feature>
<organism evidence="2 3">
    <name type="scientific">Coniochaeta ligniaria NRRL 30616</name>
    <dbReference type="NCBI Taxonomy" id="1408157"/>
    <lineage>
        <taxon>Eukaryota</taxon>
        <taxon>Fungi</taxon>
        <taxon>Dikarya</taxon>
        <taxon>Ascomycota</taxon>
        <taxon>Pezizomycotina</taxon>
        <taxon>Sordariomycetes</taxon>
        <taxon>Sordariomycetidae</taxon>
        <taxon>Coniochaetales</taxon>
        <taxon>Coniochaetaceae</taxon>
        <taxon>Coniochaeta</taxon>
    </lineage>
</organism>
<dbReference type="InParanoid" id="A0A1J7JNI1"/>
<feature type="compositionally biased region" description="Basic and acidic residues" evidence="1">
    <location>
        <begin position="86"/>
        <end position="108"/>
    </location>
</feature>
<dbReference type="OrthoDB" id="2587563at2759"/>
<dbReference type="Proteomes" id="UP000182658">
    <property type="component" value="Unassembled WGS sequence"/>
</dbReference>
<evidence type="ECO:0000256" key="1">
    <source>
        <dbReference type="SAM" id="MobiDB-lite"/>
    </source>
</evidence>
<proteinExistence type="predicted"/>
<keyword evidence="3" id="KW-1185">Reference proteome</keyword>
<dbReference type="AlphaFoldDB" id="A0A1J7JNI1"/>
<sequence length="138" mass="15991">MADGNSDSDDDRKSQRRQKRKAADDGPSASKKQKQEKTDWLRILEQTTNWRAVPRTVQAVVADRLGHSVTYDPDPDNMEISSTRPWRIEIKPRDEAPRPRTKAEKEQADMDALSASFQQAEAEKRENSYVYQQIFAYY</sequence>
<accession>A0A1J7JNI1</accession>
<evidence type="ECO:0000313" key="2">
    <source>
        <dbReference type="EMBL" id="OIW30884.1"/>
    </source>
</evidence>
<name>A0A1J7JNI1_9PEZI</name>
<protein>
    <submittedName>
        <fullName evidence="2">Uncharacterized protein</fullName>
    </submittedName>
</protein>
<evidence type="ECO:0000313" key="3">
    <source>
        <dbReference type="Proteomes" id="UP000182658"/>
    </source>
</evidence>
<feature type="region of interest" description="Disordered" evidence="1">
    <location>
        <begin position="1"/>
        <end position="39"/>
    </location>
</feature>
<gene>
    <name evidence="2" type="ORF">CONLIGDRAFT_713413</name>
</gene>
<reference evidence="2 3" key="1">
    <citation type="submission" date="2016-10" db="EMBL/GenBank/DDBJ databases">
        <title>Draft genome sequence of Coniochaeta ligniaria NRRL30616, a lignocellulolytic fungus for bioabatement of inhibitors in plant biomass hydrolysates.</title>
        <authorList>
            <consortium name="DOE Joint Genome Institute"/>
            <person name="Jimenez D.J."/>
            <person name="Hector R.E."/>
            <person name="Riley R."/>
            <person name="Sun H."/>
            <person name="Grigoriev I.V."/>
            <person name="Van Elsas J.D."/>
            <person name="Nichols N.N."/>
        </authorList>
    </citation>
    <scope>NUCLEOTIDE SEQUENCE [LARGE SCALE GENOMIC DNA]</scope>
    <source>
        <strain evidence="2 3">NRRL 30616</strain>
    </source>
</reference>